<keyword evidence="1" id="KW-0343">GTPase activation</keyword>
<evidence type="ECO:0008006" key="6">
    <source>
        <dbReference type="Google" id="ProtNLM"/>
    </source>
</evidence>
<dbReference type="SMART" id="SM00368">
    <property type="entry name" value="LRR_RI"/>
    <property type="match status" value="4"/>
</dbReference>
<dbReference type="Gene3D" id="3.80.10.10">
    <property type="entry name" value="Ribonuclease Inhibitor"/>
    <property type="match status" value="1"/>
</dbReference>
<dbReference type="GO" id="GO:0005829">
    <property type="term" value="C:cytosol"/>
    <property type="evidence" value="ECO:0007669"/>
    <property type="project" value="TreeGrafter"/>
</dbReference>
<dbReference type="InterPro" id="IPR032675">
    <property type="entry name" value="LRR_dom_sf"/>
</dbReference>
<keyword evidence="2" id="KW-0433">Leucine-rich repeat</keyword>
<dbReference type="GeneID" id="24136972"/>
<dbReference type="KEGG" id="spar:SPRG_15221"/>
<evidence type="ECO:0000313" key="5">
    <source>
        <dbReference type="Proteomes" id="UP000030745"/>
    </source>
</evidence>
<dbReference type="GO" id="GO:0005096">
    <property type="term" value="F:GTPase activator activity"/>
    <property type="evidence" value="ECO:0007669"/>
    <property type="project" value="UniProtKB-KW"/>
</dbReference>
<keyword evidence="3" id="KW-0677">Repeat</keyword>
<dbReference type="GO" id="GO:0005634">
    <property type="term" value="C:nucleus"/>
    <property type="evidence" value="ECO:0007669"/>
    <property type="project" value="TreeGrafter"/>
</dbReference>
<evidence type="ECO:0000256" key="1">
    <source>
        <dbReference type="ARBA" id="ARBA00022468"/>
    </source>
</evidence>
<dbReference type="GO" id="GO:0006913">
    <property type="term" value="P:nucleocytoplasmic transport"/>
    <property type="evidence" value="ECO:0007669"/>
    <property type="project" value="TreeGrafter"/>
</dbReference>
<dbReference type="InterPro" id="IPR001611">
    <property type="entry name" value="Leu-rich_rpt"/>
</dbReference>
<dbReference type="GO" id="GO:0048471">
    <property type="term" value="C:perinuclear region of cytoplasm"/>
    <property type="evidence" value="ECO:0007669"/>
    <property type="project" value="TreeGrafter"/>
</dbReference>
<reference evidence="4 5" key="1">
    <citation type="journal article" date="2013" name="PLoS Genet.">
        <title>Distinctive expansion of potential virulence genes in the genome of the oomycete fish pathogen Saprolegnia parasitica.</title>
        <authorList>
            <person name="Jiang R.H."/>
            <person name="de Bruijn I."/>
            <person name="Haas B.J."/>
            <person name="Belmonte R."/>
            <person name="Lobach L."/>
            <person name="Christie J."/>
            <person name="van den Ackerveken G."/>
            <person name="Bottin A."/>
            <person name="Bulone V."/>
            <person name="Diaz-Moreno S.M."/>
            <person name="Dumas B."/>
            <person name="Fan L."/>
            <person name="Gaulin E."/>
            <person name="Govers F."/>
            <person name="Grenville-Briggs L.J."/>
            <person name="Horner N.R."/>
            <person name="Levin J.Z."/>
            <person name="Mammella M."/>
            <person name="Meijer H.J."/>
            <person name="Morris P."/>
            <person name="Nusbaum C."/>
            <person name="Oome S."/>
            <person name="Phillips A.J."/>
            <person name="van Rooyen D."/>
            <person name="Rzeszutek E."/>
            <person name="Saraiva M."/>
            <person name="Secombes C.J."/>
            <person name="Seidl M.F."/>
            <person name="Snel B."/>
            <person name="Stassen J.H."/>
            <person name="Sykes S."/>
            <person name="Tripathy S."/>
            <person name="van den Berg H."/>
            <person name="Vega-Arreguin J.C."/>
            <person name="Wawra S."/>
            <person name="Young S.K."/>
            <person name="Zeng Q."/>
            <person name="Dieguez-Uribeondo J."/>
            <person name="Russ C."/>
            <person name="Tyler B.M."/>
            <person name="van West P."/>
        </authorList>
    </citation>
    <scope>NUCLEOTIDE SEQUENCE [LARGE SCALE GENOMIC DNA]</scope>
    <source>
        <strain evidence="4 5">CBS 223.65</strain>
    </source>
</reference>
<dbReference type="GO" id="GO:0031267">
    <property type="term" value="F:small GTPase binding"/>
    <property type="evidence" value="ECO:0007669"/>
    <property type="project" value="TreeGrafter"/>
</dbReference>
<dbReference type="RefSeq" id="XP_012210265.1">
    <property type="nucleotide sequence ID" value="XM_012354875.1"/>
</dbReference>
<sequence length="511" mass="56452">MLPELVELIAVFIAQPYDLLRYLSAFESRLAMRLPFQSLRALLSASMHTPGLRIWPELELPHDASLHQYVSDCMELFPIVRTTSLEAVKGVRPATLLSLTTLSTPDEVRTACMAPWRHRLVALELHLWDRVLVDDVWTPTSLGLLGACFRSQHQLASLCLRWQLDESHGAFEHLVLGDVLESNVLHLALSFNDASKVLWNDAMATRLGMWLSTSRVQSLALHGLRFDSMRAATLLVDSMQALRDVRIESLQLERALCLRASLPSALRSLRIDGASVLPQWRTAASLSTLALHYACLMHSRGRVVAMRPHLHRLRTLVLPNVDLENDCDREALIALLPQLTELHLDANRLGDAGALPLIATLHRCQYLQVLSLDQQGVTDATALALAQAKKPPSLRTLRLARNRVTCRGVTALCHVMPSLDVLDLSRNRIGGGGAQAISTVVSQTAHMRMLDVQMNPLGEAGVLALVASLSTERNLRAGVLVLSATVPRAHVRACRAAIKSLPCPHWVIFRG</sequence>
<proteinExistence type="predicted"/>
<dbReference type="SUPFAM" id="SSF52047">
    <property type="entry name" value="RNI-like"/>
    <property type="match status" value="1"/>
</dbReference>
<evidence type="ECO:0000313" key="4">
    <source>
        <dbReference type="EMBL" id="KDO19035.1"/>
    </source>
</evidence>
<gene>
    <name evidence="4" type="ORF">SPRG_15221</name>
</gene>
<dbReference type="VEuPathDB" id="FungiDB:SPRG_15221"/>
<accession>A0A067BQH6</accession>
<dbReference type="EMBL" id="KK583376">
    <property type="protein sequence ID" value="KDO19035.1"/>
    <property type="molecule type" value="Genomic_DNA"/>
</dbReference>
<evidence type="ECO:0000256" key="3">
    <source>
        <dbReference type="ARBA" id="ARBA00022737"/>
    </source>
</evidence>
<name>A0A067BQH6_SAPPC</name>
<dbReference type="Pfam" id="PF13516">
    <property type="entry name" value="LRR_6"/>
    <property type="match status" value="3"/>
</dbReference>
<dbReference type="InterPro" id="IPR027038">
    <property type="entry name" value="RanGap"/>
</dbReference>
<dbReference type="PANTHER" id="PTHR24113">
    <property type="entry name" value="RAN GTPASE-ACTIVATING PROTEIN 1"/>
    <property type="match status" value="1"/>
</dbReference>
<dbReference type="AlphaFoldDB" id="A0A067BQH6"/>
<evidence type="ECO:0000256" key="2">
    <source>
        <dbReference type="ARBA" id="ARBA00022614"/>
    </source>
</evidence>
<organism evidence="4 5">
    <name type="scientific">Saprolegnia parasitica (strain CBS 223.65)</name>
    <dbReference type="NCBI Taxonomy" id="695850"/>
    <lineage>
        <taxon>Eukaryota</taxon>
        <taxon>Sar</taxon>
        <taxon>Stramenopiles</taxon>
        <taxon>Oomycota</taxon>
        <taxon>Saprolegniomycetes</taxon>
        <taxon>Saprolegniales</taxon>
        <taxon>Saprolegniaceae</taxon>
        <taxon>Saprolegnia</taxon>
    </lineage>
</organism>
<dbReference type="OrthoDB" id="63324at2759"/>
<dbReference type="PANTHER" id="PTHR24113:SF12">
    <property type="entry name" value="RAN GTPASE-ACTIVATING PROTEIN 1"/>
    <property type="match status" value="1"/>
</dbReference>
<protein>
    <recommendedName>
        <fullName evidence="6">F-box domain-containing protein</fullName>
    </recommendedName>
</protein>
<dbReference type="Proteomes" id="UP000030745">
    <property type="component" value="Unassembled WGS sequence"/>
</dbReference>
<keyword evidence="5" id="KW-1185">Reference proteome</keyword>